<reference evidence="7 8" key="1">
    <citation type="submission" date="2020-05" db="EMBL/GenBank/DDBJ databases">
        <title>Identification and distribution of gene clusters putatively required for synthesis of sphingolipid metabolism inhibitors in phylogenetically diverse species of the filamentous fungus Fusarium.</title>
        <authorList>
            <person name="Kim H.-S."/>
            <person name="Busman M."/>
            <person name="Brown D.W."/>
            <person name="Divon H."/>
            <person name="Uhlig S."/>
            <person name="Proctor R.H."/>
        </authorList>
    </citation>
    <scope>NUCLEOTIDE SEQUENCE [LARGE SCALE GENOMIC DNA]</scope>
    <source>
        <strain evidence="7 8">NRRL 20693</strain>
    </source>
</reference>
<dbReference type="PRINTS" id="PR00458">
    <property type="entry name" value="PEROXIDASE"/>
</dbReference>
<comment type="caution">
    <text evidence="7">The sequence shown here is derived from an EMBL/GenBank/DDBJ whole genome shotgun (WGS) entry which is preliminary data.</text>
</comment>
<evidence type="ECO:0000256" key="1">
    <source>
        <dbReference type="ARBA" id="ARBA00022559"/>
    </source>
</evidence>
<evidence type="ECO:0000256" key="5">
    <source>
        <dbReference type="RuleBase" id="RU363051"/>
    </source>
</evidence>
<keyword evidence="3 5" id="KW-0560">Oxidoreductase</keyword>
<dbReference type="AlphaFoldDB" id="A0A8H5T0L7"/>
<keyword evidence="2" id="KW-0349">Heme</keyword>
<dbReference type="EC" id="1.11.1.-" evidence="5"/>
<dbReference type="EMBL" id="JAAGWQ010000163">
    <property type="protein sequence ID" value="KAF5662486.1"/>
    <property type="molecule type" value="Genomic_DNA"/>
</dbReference>
<gene>
    <name evidence="7" type="ORF">FHETE_7933</name>
</gene>
<keyword evidence="2" id="KW-0408">Iron</keyword>
<dbReference type="Pfam" id="PF00141">
    <property type="entry name" value="peroxidase"/>
    <property type="match status" value="1"/>
</dbReference>
<dbReference type="GO" id="GO:0042744">
    <property type="term" value="P:hydrogen peroxide catabolic process"/>
    <property type="evidence" value="ECO:0007669"/>
    <property type="project" value="TreeGrafter"/>
</dbReference>
<keyword evidence="1 5" id="KW-0575">Peroxidase</keyword>
<dbReference type="PANTHER" id="PTHR31356:SF53">
    <property type="entry name" value="HEME PEROXIDASE"/>
    <property type="match status" value="1"/>
</dbReference>
<protein>
    <recommendedName>
        <fullName evidence="5">Peroxidase</fullName>
        <ecNumber evidence="5">1.11.1.-</ecNumber>
    </recommendedName>
</protein>
<keyword evidence="2" id="KW-0479">Metal-binding</keyword>
<dbReference type="GO" id="GO:0004601">
    <property type="term" value="F:peroxidase activity"/>
    <property type="evidence" value="ECO:0007669"/>
    <property type="project" value="UniProtKB-KW"/>
</dbReference>
<evidence type="ECO:0000313" key="7">
    <source>
        <dbReference type="EMBL" id="KAF5662486.1"/>
    </source>
</evidence>
<dbReference type="OrthoDB" id="5985073at2759"/>
<dbReference type="PANTHER" id="PTHR31356">
    <property type="entry name" value="THYLAKOID LUMENAL 29 KDA PROTEIN, CHLOROPLASTIC-RELATED"/>
    <property type="match status" value="1"/>
</dbReference>
<name>A0A8H5T0L7_FUSHE</name>
<dbReference type="InterPro" id="IPR002016">
    <property type="entry name" value="Haem_peroxidase"/>
</dbReference>
<evidence type="ECO:0000313" key="8">
    <source>
        <dbReference type="Proteomes" id="UP000567885"/>
    </source>
</evidence>
<evidence type="ECO:0000259" key="6">
    <source>
        <dbReference type="PROSITE" id="PS50873"/>
    </source>
</evidence>
<evidence type="ECO:0000256" key="2">
    <source>
        <dbReference type="ARBA" id="ARBA00022617"/>
    </source>
</evidence>
<evidence type="ECO:0000256" key="4">
    <source>
        <dbReference type="RuleBase" id="RU004241"/>
    </source>
</evidence>
<dbReference type="GO" id="GO:0020037">
    <property type="term" value="F:heme binding"/>
    <property type="evidence" value="ECO:0007669"/>
    <property type="project" value="UniProtKB-UniRule"/>
</dbReference>
<feature type="domain" description="Plant heme peroxidase family profile" evidence="6">
    <location>
        <begin position="120"/>
        <end position="200"/>
    </location>
</feature>
<dbReference type="Gene3D" id="1.10.420.10">
    <property type="entry name" value="Peroxidase, domain 2"/>
    <property type="match status" value="1"/>
</dbReference>
<dbReference type="PROSITE" id="PS50873">
    <property type="entry name" value="PEROXIDASE_4"/>
    <property type="match status" value="1"/>
</dbReference>
<dbReference type="GO" id="GO:0034599">
    <property type="term" value="P:cellular response to oxidative stress"/>
    <property type="evidence" value="ECO:0007669"/>
    <property type="project" value="InterPro"/>
</dbReference>
<dbReference type="InterPro" id="IPR010255">
    <property type="entry name" value="Haem_peroxidase_sf"/>
</dbReference>
<keyword evidence="8" id="KW-1185">Reference proteome</keyword>
<evidence type="ECO:0000256" key="3">
    <source>
        <dbReference type="ARBA" id="ARBA00023002"/>
    </source>
</evidence>
<dbReference type="SUPFAM" id="SSF48113">
    <property type="entry name" value="Heme-dependent peroxidases"/>
    <property type="match status" value="1"/>
</dbReference>
<accession>A0A8H5T0L7</accession>
<dbReference type="InterPro" id="IPR044831">
    <property type="entry name" value="Ccp1-like"/>
</dbReference>
<proteinExistence type="inferred from homology"/>
<dbReference type="GO" id="GO:0046872">
    <property type="term" value="F:metal ion binding"/>
    <property type="evidence" value="ECO:0007669"/>
    <property type="project" value="UniProtKB-UniRule"/>
</dbReference>
<dbReference type="Gene3D" id="1.10.520.10">
    <property type="match status" value="1"/>
</dbReference>
<dbReference type="Proteomes" id="UP000567885">
    <property type="component" value="Unassembled WGS sequence"/>
</dbReference>
<comment type="similarity">
    <text evidence="4">Belongs to the peroxidase family.</text>
</comment>
<organism evidence="7 8">
    <name type="scientific">Fusarium heterosporum</name>
    <dbReference type="NCBI Taxonomy" id="42747"/>
    <lineage>
        <taxon>Eukaryota</taxon>
        <taxon>Fungi</taxon>
        <taxon>Dikarya</taxon>
        <taxon>Ascomycota</taxon>
        <taxon>Pezizomycotina</taxon>
        <taxon>Sordariomycetes</taxon>
        <taxon>Hypocreomycetidae</taxon>
        <taxon>Hypocreales</taxon>
        <taxon>Nectriaceae</taxon>
        <taxon>Fusarium</taxon>
        <taxon>Fusarium heterosporum species complex</taxon>
    </lineage>
</organism>
<dbReference type="GO" id="GO:0000302">
    <property type="term" value="P:response to reactive oxygen species"/>
    <property type="evidence" value="ECO:0007669"/>
    <property type="project" value="TreeGrafter"/>
</dbReference>
<sequence length="531" mass="57490">MKGSAAAAFALVNYAAASQLIWPSKYDELEDYMTMLGGYGKRGFTDAIITCEFGNNNPGRRNAAEWIRTAFHDAVTHDAKAGTGGVDASIFWETDRPENPGDAFTNTFSFFSTFHSPRSSASDLIALGTTIATNACSGPWVPFRAGRVDAYKAGPAGVPEPSTNMKDTFAAFAKAGFTKEDMTAMVACGHALGGVHNKDFPDVTGKKATGEFDQTSVTFQKDASSFHNGVVTEFLAGISKNPLVVAKNDTLNSDKRIFNNDRPTMKKLSTAAGFNAMCADIFSRMVDTVPKNVKLTDVIDPYDMKPYVTDMSLDSKGKIHFAGSARFDLSKGRKADDIAVNLIWADKSGKKTTVAMTRGMWTDGITSGPKGSFVSYEFDTTIDAKKGISTFWIQEITPSTKATKTHDNQKTGGYKVDDTILYQKSSSCFAADKLQSGPALIKVNAMVRDARAKDTLNLKVSRRVFTKGVDVPRFKTEVIQFKATGKKLNGFTAYQAQAKTDDQNSSLDIVLSGTPSATVQWQNTNGMPQTC</sequence>